<dbReference type="PANTHER" id="PTHR21087">
    <property type="entry name" value="SHIKIMATE KINASE"/>
    <property type="match status" value="1"/>
</dbReference>
<evidence type="ECO:0000313" key="8">
    <source>
        <dbReference type="EMBL" id="SKA83148.1"/>
    </source>
</evidence>
<dbReference type="InterPro" id="IPR027417">
    <property type="entry name" value="P-loop_NTPase"/>
</dbReference>
<comment type="cofactor">
    <cofactor evidence="7">
        <name>Mg(2+)</name>
        <dbReference type="ChEBI" id="CHEBI:18420"/>
    </cofactor>
    <text evidence="7">Binds 1 Mg(2+) ion per subunit.</text>
</comment>
<dbReference type="GO" id="GO:0009073">
    <property type="term" value="P:aromatic amino acid family biosynthetic process"/>
    <property type="evidence" value="ECO:0007669"/>
    <property type="project" value="UniProtKB-KW"/>
</dbReference>
<proteinExistence type="inferred from homology"/>
<keyword evidence="7" id="KW-0963">Cytoplasm</keyword>
<organism evidence="8 9">
    <name type="scientific">Desulfobaculum bizertense DSM 18034</name>
    <dbReference type="NCBI Taxonomy" id="1121442"/>
    <lineage>
        <taxon>Bacteria</taxon>
        <taxon>Pseudomonadati</taxon>
        <taxon>Thermodesulfobacteriota</taxon>
        <taxon>Desulfovibrionia</taxon>
        <taxon>Desulfovibrionales</taxon>
        <taxon>Desulfovibrionaceae</taxon>
        <taxon>Desulfobaculum</taxon>
    </lineage>
</organism>
<feature type="binding site" evidence="7">
    <location>
        <position position="145"/>
    </location>
    <ligand>
        <name>substrate</name>
    </ligand>
</feature>
<evidence type="ECO:0000313" key="9">
    <source>
        <dbReference type="Proteomes" id="UP000189733"/>
    </source>
</evidence>
<dbReference type="HAMAP" id="MF_00109">
    <property type="entry name" value="Shikimate_kinase"/>
    <property type="match status" value="1"/>
</dbReference>
<keyword evidence="6 7" id="KW-0057">Aromatic amino acid biosynthesis</keyword>
<comment type="caution">
    <text evidence="7">Lacks conserved residue(s) required for the propagation of feature annotation.</text>
</comment>
<evidence type="ECO:0000256" key="7">
    <source>
        <dbReference type="HAMAP-Rule" id="MF_00109"/>
    </source>
</evidence>
<dbReference type="NCBIfam" id="NF040667">
    <property type="entry name" value="hom_kin_desulfo"/>
    <property type="match status" value="1"/>
</dbReference>
<dbReference type="STRING" id="1121442.SAMN02745702_02864"/>
<dbReference type="InterPro" id="IPR031322">
    <property type="entry name" value="Shikimate/glucono_kinase"/>
</dbReference>
<dbReference type="UniPathway" id="UPA00053">
    <property type="reaction ID" value="UER00088"/>
</dbReference>
<keyword evidence="4 7" id="KW-0418">Kinase</keyword>
<evidence type="ECO:0000256" key="1">
    <source>
        <dbReference type="ARBA" id="ARBA00022605"/>
    </source>
</evidence>
<evidence type="ECO:0000256" key="5">
    <source>
        <dbReference type="ARBA" id="ARBA00022840"/>
    </source>
</evidence>
<dbReference type="GO" id="GO:0008652">
    <property type="term" value="P:amino acid biosynthetic process"/>
    <property type="evidence" value="ECO:0007669"/>
    <property type="project" value="UniProtKB-KW"/>
</dbReference>
<dbReference type="PRINTS" id="PR01100">
    <property type="entry name" value="SHIKIMTKNASE"/>
</dbReference>
<evidence type="ECO:0000256" key="2">
    <source>
        <dbReference type="ARBA" id="ARBA00022679"/>
    </source>
</evidence>
<dbReference type="Gene3D" id="3.40.50.300">
    <property type="entry name" value="P-loop containing nucleotide triphosphate hydrolases"/>
    <property type="match status" value="1"/>
</dbReference>
<keyword evidence="5 7" id="KW-0067">ATP-binding</keyword>
<keyword evidence="7" id="KW-0479">Metal-binding</keyword>
<dbReference type="Proteomes" id="UP000189733">
    <property type="component" value="Unassembled WGS sequence"/>
</dbReference>
<dbReference type="CDD" id="cd00464">
    <property type="entry name" value="SK"/>
    <property type="match status" value="1"/>
</dbReference>
<comment type="subcellular location">
    <subcellularLocation>
        <location evidence="7">Cytoplasm</location>
    </subcellularLocation>
</comment>
<dbReference type="PANTHER" id="PTHR21087:SF16">
    <property type="entry name" value="SHIKIMATE KINASE 1, CHLOROPLASTIC"/>
    <property type="match status" value="1"/>
</dbReference>
<evidence type="ECO:0000256" key="6">
    <source>
        <dbReference type="ARBA" id="ARBA00023141"/>
    </source>
</evidence>
<keyword evidence="3 7" id="KW-0547">Nucleotide-binding</keyword>
<comment type="pathway">
    <text evidence="7">Metabolic intermediate biosynthesis; chorismate biosynthesis; chorismate from D-erythrose 4-phosphate and phosphoenolpyruvate: step 5/7.</text>
</comment>
<dbReference type="InterPro" id="IPR000623">
    <property type="entry name" value="Shikimate_kinase/TSH1"/>
</dbReference>
<dbReference type="GO" id="GO:0000287">
    <property type="term" value="F:magnesium ion binding"/>
    <property type="evidence" value="ECO:0007669"/>
    <property type="project" value="UniProtKB-UniRule"/>
</dbReference>
<dbReference type="GO" id="GO:0005829">
    <property type="term" value="C:cytosol"/>
    <property type="evidence" value="ECO:0007669"/>
    <property type="project" value="TreeGrafter"/>
</dbReference>
<keyword evidence="7" id="KW-0460">Magnesium</keyword>
<comment type="subunit">
    <text evidence="7">Monomer.</text>
</comment>
<comment type="function">
    <text evidence="7">Catalyzes the specific phosphorylation of the 3-hydroxyl group of shikimic acid using ATP as a cosubstrate.</text>
</comment>
<dbReference type="SUPFAM" id="SSF52540">
    <property type="entry name" value="P-loop containing nucleoside triphosphate hydrolases"/>
    <property type="match status" value="1"/>
</dbReference>
<gene>
    <name evidence="7" type="primary">aroK</name>
    <name evidence="8" type="ORF">SAMN02745702_02864</name>
</gene>
<name>A0A1T4X1Y1_9BACT</name>
<evidence type="ECO:0000256" key="4">
    <source>
        <dbReference type="ARBA" id="ARBA00022777"/>
    </source>
</evidence>
<dbReference type="EC" id="2.7.1.71" evidence="7"/>
<dbReference type="Pfam" id="PF01202">
    <property type="entry name" value="SKI"/>
    <property type="match status" value="1"/>
</dbReference>
<dbReference type="GO" id="GO:0004765">
    <property type="term" value="F:shikimate kinase activity"/>
    <property type="evidence" value="ECO:0007669"/>
    <property type="project" value="UniProtKB-UniRule"/>
</dbReference>
<comment type="similarity">
    <text evidence="7">Belongs to the shikimate kinase family.</text>
</comment>
<dbReference type="GO" id="GO:0005524">
    <property type="term" value="F:ATP binding"/>
    <property type="evidence" value="ECO:0007669"/>
    <property type="project" value="UniProtKB-UniRule"/>
</dbReference>
<keyword evidence="9" id="KW-1185">Reference proteome</keyword>
<sequence length="185" mass="20321">MSHKGSSLYATGGGCVVLIGMAGAGKTTIGRALSSVLGWPSMDTDALIESHYARPLQELADCFGRDRFVEVEDDLVSKITVRRTIISTGGSVIYGEKCMKRLHELGPVVYLRAEKDVILQRVNAKPDRGLAIAPGQTVEDLFNERLPMYEKEADFCVDSDKLNPEQCAEAIRDWMLEKGLSLEAE</sequence>
<protein>
    <recommendedName>
        <fullName evidence="7">Shikimate kinase</fullName>
        <shortName evidence="7">SK</shortName>
        <ecNumber evidence="7">2.7.1.71</ecNumber>
    </recommendedName>
</protein>
<feature type="binding site" evidence="7">
    <location>
        <position position="125"/>
    </location>
    <ligand>
        <name>ATP</name>
        <dbReference type="ChEBI" id="CHEBI:30616"/>
    </ligand>
</feature>
<dbReference type="RefSeq" id="WP_233813146.1">
    <property type="nucleotide sequence ID" value="NZ_FUYA01000014.1"/>
</dbReference>
<dbReference type="AlphaFoldDB" id="A0A1T4X1Y1"/>
<feature type="binding site" evidence="7">
    <location>
        <position position="27"/>
    </location>
    <ligand>
        <name>Mg(2+)</name>
        <dbReference type="ChEBI" id="CHEBI:18420"/>
    </ligand>
</feature>
<keyword evidence="1 7" id="KW-0028">Amino-acid biosynthesis</keyword>
<feature type="binding site" evidence="7">
    <location>
        <begin position="23"/>
        <end position="28"/>
    </location>
    <ligand>
        <name>ATP</name>
        <dbReference type="ChEBI" id="CHEBI:30616"/>
    </ligand>
</feature>
<dbReference type="PROSITE" id="PS51257">
    <property type="entry name" value="PROKAR_LIPOPROTEIN"/>
    <property type="match status" value="1"/>
</dbReference>
<dbReference type="GO" id="GO:0009423">
    <property type="term" value="P:chorismate biosynthetic process"/>
    <property type="evidence" value="ECO:0007669"/>
    <property type="project" value="UniProtKB-UniRule"/>
</dbReference>
<comment type="catalytic activity">
    <reaction evidence="7">
        <text>shikimate + ATP = 3-phosphoshikimate + ADP + H(+)</text>
        <dbReference type="Rhea" id="RHEA:13121"/>
        <dbReference type="ChEBI" id="CHEBI:15378"/>
        <dbReference type="ChEBI" id="CHEBI:30616"/>
        <dbReference type="ChEBI" id="CHEBI:36208"/>
        <dbReference type="ChEBI" id="CHEBI:145989"/>
        <dbReference type="ChEBI" id="CHEBI:456216"/>
        <dbReference type="EC" id="2.7.1.71"/>
    </reaction>
</comment>
<feature type="binding site" evidence="7">
    <location>
        <position position="45"/>
    </location>
    <ligand>
        <name>substrate</name>
    </ligand>
</feature>
<evidence type="ECO:0000256" key="3">
    <source>
        <dbReference type="ARBA" id="ARBA00022741"/>
    </source>
</evidence>
<feature type="binding site" evidence="7">
    <location>
        <position position="90"/>
    </location>
    <ligand>
        <name>substrate</name>
    </ligand>
</feature>
<keyword evidence="2 7" id="KW-0808">Transferase</keyword>
<accession>A0A1T4X1Y1</accession>
<dbReference type="EMBL" id="FUYA01000014">
    <property type="protein sequence ID" value="SKA83148.1"/>
    <property type="molecule type" value="Genomic_DNA"/>
</dbReference>
<reference evidence="8 9" key="1">
    <citation type="submission" date="2017-02" db="EMBL/GenBank/DDBJ databases">
        <authorList>
            <person name="Peterson S.W."/>
        </authorList>
    </citation>
    <scope>NUCLEOTIDE SEQUENCE [LARGE SCALE GENOMIC DNA]</scope>
    <source>
        <strain evidence="8 9">DSM 18034</strain>
    </source>
</reference>